<dbReference type="EC" id="2.4.1.-" evidence="8"/>
<dbReference type="InterPro" id="IPR008166">
    <property type="entry name" value="Glyco_transf_92"/>
</dbReference>
<keyword evidence="7" id="KW-0472">Membrane</keyword>
<comment type="similarity">
    <text evidence="2 8">Belongs to the glycosyltransferase 92 family.</text>
</comment>
<evidence type="ECO:0000256" key="5">
    <source>
        <dbReference type="ARBA" id="ARBA00022692"/>
    </source>
</evidence>
<evidence type="ECO:0000256" key="1">
    <source>
        <dbReference type="ARBA" id="ARBA00004167"/>
    </source>
</evidence>
<dbReference type="GO" id="GO:0005737">
    <property type="term" value="C:cytoplasm"/>
    <property type="evidence" value="ECO:0007669"/>
    <property type="project" value="TreeGrafter"/>
</dbReference>
<evidence type="ECO:0000256" key="2">
    <source>
        <dbReference type="ARBA" id="ARBA00007647"/>
    </source>
</evidence>
<keyword evidence="9" id="KW-0732">Signal</keyword>
<evidence type="ECO:0000313" key="10">
    <source>
        <dbReference type="EMBL" id="VDN01093.1"/>
    </source>
</evidence>
<dbReference type="EMBL" id="UYYF01004274">
    <property type="protein sequence ID" value="VDN01093.1"/>
    <property type="molecule type" value="Genomic_DNA"/>
</dbReference>
<keyword evidence="5" id="KW-0812">Transmembrane</keyword>
<dbReference type="OMA" id="LEWIEMQ"/>
<feature type="chain" id="PRO_5043126362" description="Glycosyltransferase family 92 protein" evidence="9">
    <location>
        <begin position="25"/>
        <end position="511"/>
    </location>
</feature>
<protein>
    <recommendedName>
        <fullName evidence="8">Glycosyltransferase family 92 protein</fullName>
        <ecNumber evidence="8">2.4.1.-</ecNumber>
    </recommendedName>
</protein>
<dbReference type="PANTHER" id="PTHR21461">
    <property type="entry name" value="GLYCOSYLTRANSFERASE FAMILY 92 PROTEIN"/>
    <property type="match status" value="1"/>
</dbReference>
<comment type="subcellular location">
    <subcellularLocation>
        <location evidence="1">Membrane</location>
        <topology evidence="1">Single-pass membrane protein</topology>
    </subcellularLocation>
</comment>
<evidence type="ECO:0000256" key="8">
    <source>
        <dbReference type="RuleBase" id="RU366017"/>
    </source>
</evidence>
<dbReference type="PANTHER" id="PTHR21461:SF69">
    <property type="entry name" value="GLYCOSYLTRANSFERASE FAMILY 92 PROTEIN"/>
    <property type="match status" value="1"/>
</dbReference>
<name>A0A0N5CUU4_THECL</name>
<dbReference type="Proteomes" id="UP000276776">
    <property type="component" value="Unassembled WGS sequence"/>
</dbReference>
<evidence type="ECO:0000256" key="9">
    <source>
        <dbReference type="SAM" id="SignalP"/>
    </source>
</evidence>
<organism evidence="12">
    <name type="scientific">Thelazia callipaeda</name>
    <name type="common">Oriental eyeworm</name>
    <name type="synonym">Parasitic nematode</name>
    <dbReference type="NCBI Taxonomy" id="103827"/>
    <lineage>
        <taxon>Eukaryota</taxon>
        <taxon>Metazoa</taxon>
        <taxon>Ecdysozoa</taxon>
        <taxon>Nematoda</taxon>
        <taxon>Chromadorea</taxon>
        <taxon>Rhabditida</taxon>
        <taxon>Spirurina</taxon>
        <taxon>Spiruromorpha</taxon>
        <taxon>Thelazioidea</taxon>
        <taxon>Thelaziidae</taxon>
        <taxon>Thelazia</taxon>
    </lineage>
</organism>
<gene>
    <name evidence="10" type="ORF">TCLT_LOCUS4040</name>
</gene>
<keyword evidence="3 8" id="KW-0328">Glycosyltransferase</keyword>
<dbReference type="OrthoDB" id="2017643at2759"/>
<keyword evidence="4 8" id="KW-0808">Transferase</keyword>
<evidence type="ECO:0000313" key="11">
    <source>
        <dbReference type="Proteomes" id="UP000276776"/>
    </source>
</evidence>
<dbReference type="WBParaSite" id="TCLT_0000405101-mRNA-1">
    <property type="protein sequence ID" value="TCLT_0000405101-mRNA-1"/>
    <property type="gene ID" value="TCLT_0000405101"/>
</dbReference>
<evidence type="ECO:0000313" key="12">
    <source>
        <dbReference type="WBParaSite" id="TCLT_0000405101-mRNA-1"/>
    </source>
</evidence>
<evidence type="ECO:0000256" key="3">
    <source>
        <dbReference type="ARBA" id="ARBA00022676"/>
    </source>
</evidence>
<accession>A0A0N5CUU4</accession>
<dbReference type="GO" id="GO:0016757">
    <property type="term" value="F:glycosyltransferase activity"/>
    <property type="evidence" value="ECO:0007669"/>
    <property type="project" value="UniProtKB-UniRule"/>
</dbReference>
<sequence>MWKIWNSRIRLVCISAFLLVLNISLHKFENNLKTSANGNRKTNINYHNDEKWFNSAVDYALEAMLYMHNYETGKAEIRPLIEQEKKVREYWWKCYLEMPAYFEAGDWLKNDDLFVYSSTYDRRNNSLYPNNHIVQVLAMSFRSFQSEHGIFCNLYDINRNRYTVVEGTVREIWQRAWDPRDFFYIPNLISCPVPEDFKHSTNLLVSLSKTPCKSQKIASYVRMPLLKQKKNAVAVCVKGLDYLEDIPERLIEWIEMQFLVGADSITLYTYYVPNKMQQVLNYYSKFGSVEVIPISLPGDSPNQVFIRSRFIWRNRQQKRRHELIAYNDCFYRYIDTHKFVLIIDIDEVVIPLKHNNWTGMLNYLTASFKKSTGTIDEITSISTRNVFKFPSNIDLSSTHIPPYLYMLRNRRRSETVSKPDEYGKAFINTDTVVTVFNHFALHRSHGNVAMTYYADPNIVLKLHYKSMCPIESKSDCEKLTKVTIDDTTMDRFADQLIERVTDVLSNLHIIS</sequence>
<dbReference type="AlphaFoldDB" id="A0A0N5CUU4"/>
<dbReference type="Pfam" id="PF01697">
    <property type="entry name" value="Glyco_transf_92"/>
    <property type="match status" value="1"/>
</dbReference>
<reference evidence="12" key="1">
    <citation type="submission" date="2017-02" db="UniProtKB">
        <authorList>
            <consortium name="WormBaseParasite"/>
        </authorList>
    </citation>
    <scope>IDENTIFICATION</scope>
</reference>
<dbReference type="GO" id="GO:0016020">
    <property type="term" value="C:membrane"/>
    <property type="evidence" value="ECO:0007669"/>
    <property type="project" value="UniProtKB-SubCell"/>
</dbReference>
<keyword evidence="11" id="KW-1185">Reference proteome</keyword>
<evidence type="ECO:0000256" key="7">
    <source>
        <dbReference type="ARBA" id="ARBA00023136"/>
    </source>
</evidence>
<feature type="signal peptide" evidence="9">
    <location>
        <begin position="1"/>
        <end position="24"/>
    </location>
</feature>
<evidence type="ECO:0000256" key="4">
    <source>
        <dbReference type="ARBA" id="ARBA00022679"/>
    </source>
</evidence>
<evidence type="ECO:0000256" key="6">
    <source>
        <dbReference type="ARBA" id="ARBA00022989"/>
    </source>
</evidence>
<keyword evidence="6" id="KW-1133">Transmembrane helix</keyword>
<proteinExistence type="inferred from homology"/>
<reference evidence="10 11" key="2">
    <citation type="submission" date="2018-11" db="EMBL/GenBank/DDBJ databases">
        <authorList>
            <consortium name="Pathogen Informatics"/>
        </authorList>
    </citation>
    <scope>NUCLEOTIDE SEQUENCE [LARGE SCALE GENOMIC DNA]</scope>
</reference>